<dbReference type="Gene3D" id="3.40.190.10">
    <property type="entry name" value="Periplasmic binding protein-like II"/>
    <property type="match status" value="2"/>
</dbReference>
<evidence type="ECO:0000256" key="2">
    <source>
        <dbReference type="SAM" id="SignalP"/>
    </source>
</evidence>
<dbReference type="Proteomes" id="UP001429601">
    <property type="component" value="Unassembled WGS sequence"/>
</dbReference>
<dbReference type="PANTHER" id="PTHR42996:SF1">
    <property type="entry name" value="PHOSPHATE-BINDING PROTEIN PSTS"/>
    <property type="match status" value="1"/>
</dbReference>
<feature type="domain" description="PBP" evidence="3">
    <location>
        <begin position="36"/>
        <end position="276"/>
    </location>
</feature>
<dbReference type="SUPFAM" id="SSF53850">
    <property type="entry name" value="Periplasmic binding protein-like II"/>
    <property type="match status" value="1"/>
</dbReference>
<evidence type="ECO:0000313" key="5">
    <source>
        <dbReference type="Proteomes" id="UP001429601"/>
    </source>
</evidence>
<evidence type="ECO:0000256" key="1">
    <source>
        <dbReference type="ARBA" id="ARBA00008725"/>
    </source>
</evidence>
<comment type="similarity">
    <text evidence="1">Belongs to the PstS family.</text>
</comment>
<comment type="caution">
    <text evidence="4">The sequence shown here is derived from an EMBL/GenBank/DDBJ whole genome shotgun (WGS) entry which is preliminary data.</text>
</comment>
<organism evidence="4 5">
    <name type="scientific">Luteibacter jiangsuensis</name>
    <dbReference type="NCBI Taxonomy" id="637577"/>
    <lineage>
        <taxon>Bacteria</taxon>
        <taxon>Pseudomonadati</taxon>
        <taxon>Pseudomonadota</taxon>
        <taxon>Gammaproteobacteria</taxon>
        <taxon>Lysobacterales</taxon>
        <taxon>Rhodanobacteraceae</taxon>
        <taxon>Luteibacter</taxon>
    </lineage>
</organism>
<name>A0ABX0PYJ5_9GAMM</name>
<gene>
    <name evidence="4" type="ORF">HBF26_01300</name>
</gene>
<protein>
    <recommendedName>
        <fullName evidence="3">PBP domain-containing protein</fullName>
    </recommendedName>
</protein>
<dbReference type="RefSeq" id="WP_167122308.1">
    <property type="nucleotide sequence ID" value="NZ_JAAQQR010000001.1"/>
</dbReference>
<keyword evidence="5" id="KW-1185">Reference proteome</keyword>
<accession>A0ABX0PYJ5</accession>
<feature type="signal peptide" evidence="2">
    <location>
        <begin position="1"/>
        <end position="18"/>
    </location>
</feature>
<dbReference type="Pfam" id="PF12849">
    <property type="entry name" value="PBP_like_2"/>
    <property type="match status" value="1"/>
</dbReference>
<sequence length="425" mass="41740">MKFVAGALLLCLASAASAGTIVGGGATLPAIGYTGTATGTPIVPTAGSLFGVYVANHSGTAVTYCPTGSGAGKRILAGNVPGNTVNDACPSGFGGSGLTQPHFAGSDAPLSTAEYNAYTTGHGATAQPTQLPSIAGAVGIVFKKSGVNALTLNEDQICGVFSGQIKTWQDLSAAGAVGIPAGTTGNINIAYRTDGSGTSFSFLNHLSAVCPGVASHPATSFKTLQAYATGAASYFSSYASSFGGNGNAGVIAVVAGTASGAPADGSIGYAEVANGVTGGVRNASVTNLAGVTVNPVTGFGPTAVPVTLTFDKVIADNPDANGRPVLIDLPLTNGQPTSSNGCIAVVDPSTYASPASGYPIIAVTSLLGNKQGNPSADLATVRGLLSSPYDTSIRSSVTKIGRAGTGYAWLSSSDLTAARVNSCIN</sequence>
<keyword evidence="2" id="KW-0732">Signal</keyword>
<proteinExistence type="inferred from homology"/>
<dbReference type="InterPro" id="IPR050962">
    <property type="entry name" value="Phosphate-bind_PstS"/>
</dbReference>
<evidence type="ECO:0000313" key="4">
    <source>
        <dbReference type="EMBL" id="NID03506.1"/>
    </source>
</evidence>
<evidence type="ECO:0000259" key="3">
    <source>
        <dbReference type="Pfam" id="PF12849"/>
    </source>
</evidence>
<dbReference type="PANTHER" id="PTHR42996">
    <property type="entry name" value="PHOSPHATE-BINDING PROTEIN PSTS"/>
    <property type="match status" value="1"/>
</dbReference>
<reference evidence="4 5" key="1">
    <citation type="journal article" date="2011" name="Curr. Microbiol.">
        <title>Luteibacter jiangsuensis sp. nov.: a methamidophos-degrading bacterium isolated from a methamidophos-manufacturing factory.</title>
        <authorList>
            <person name="Wang L."/>
            <person name="Wang G.L."/>
            <person name="Li S.P."/>
            <person name="Jiang J.D."/>
        </authorList>
    </citation>
    <scope>NUCLEOTIDE SEQUENCE [LARGE SCALE GENOMIC DNA]</scope>
    <source>
        <strain evidence="4 5">CGMCC 1.10133</strain>
    </source>
</reference>
<feature type="chain" id="PRO_5046128491" description="PBP domain-containing protein" evidence="2">
    <location>
        <begin position="19"/>
        <end position="425"/>
    </location>
</feature>
<dbReference type="InterPro" id="IPR024370">
    <property type="entry name" value="PBP_domain"/>
</dbReference>
<dbReference type="EMBL" id="JAAQQR010000001">
    <property type="protein sequence ID" value="NID03506.1"/>
    <property type="molecule type" value="Genomic_DNA"/>
</dbReference>